<dbReference type="InterPro" id="IPR000425">
    <property type="entry name" value="MIP"/>
</dbReference>
<evidence type="ECO:0000256" key="5">
    <source>
        <dbReference type="ARBA" id="ARBA00022989"/>
    </source>
</evidence>
<keyword evidence="6 7" id="KW-0472">Membrane</keyword>
<dbReference type="OrthoDB" id="3222at2759"/>
<organism evidence="8 9">
    <name type="scientific">Linderina pennispora</name>
    <dbReference type="NCBI Taxonomy" id="61395"/>
    <lineage>
        <taxon>Eukaryota</taxon>
        <taxon>Fungi</taxon>
        <taxon>Fungi incertae sedis</taxon>
        <taxon>Zoopagomycota</taxon>
        <taxon>Kickxellomycotina</taxon>
        <taxon>Kickxellomycetes</taxon>
        <taxon>Kickxellales</taxon>
        <taxon>Kickxellaceae</taxon>
        <taxon>Linderina</taxon>
    </lineage>
</organism>
<name>A0A1Y1VXZ4_9FUNG</name>
<sequence length="169" mass="18822">MSANNVTHHEVNVDSFATIQSSSPQGLTENFKHPFRRFLYDYNAEIGEFFAMMIFSTVGSSNLAQILFRVPHSEGSMDISIVTGRGCALILAATIAVGTSGGHINPARDFGPRLFILTAGWRDMFKVYNHYFYVLLLSPIVDCIAAQDLYDYLVVLASIKRKGDRIGHR</sequence>
<protein>
    <recommendedName>
        <fullName evidence="10">Aquaporin-like protein</fullName>
    </recommendedName>
</protein>
<dbReference type="Proteomes" id="UP000193922">
    <property type="component" value="Unassembled WGS sequence"/>
</dbReference>
<reference evidence="8 9" key="1">
    <citation type="submission" date="2016-07" db="EMBL/GenBank/DDBJ databases">
        <title>Pervasive Adenine N6-methylation of Active Genes in Fungi.</title>
        <authorList>
            <consortium name="DOE Joint Genome Institute"/>
            <person name="Mondo S.J."/>
            <person name="Dannebaum R.O."/>
            <person name="Kuo R.C."/>
            <person name="Labutti K."/>
            <person name="Haridas S."/>
            <person name="Kuo A."/>
            <person name="Salamov A."/>
            <person name="Ahrendt S.R."/>
            <person name="Lipzen A."/>
            <person name="Sullivan W."/>
            <person name="Andreopoulos W.B."/>
            <person name="Clum A."/>
            <person name="Lindquist E."/>
            <person name="Daum C."/>
            <person name="Ramamoorthy G.K."/>
            <person name="Gryganskyi A."/>
            <person name="Culley D."/>
            <person name="Magnuson J.K."/>
            <person name="James T.Y."/>
            <person name="O'Malley M.A."/>
            <person name="Stajich J.E."/>
            <person name="Spatafora J.W."/>
            <person name="Visel A."/>
            <person name="Grigoriev I.V."/>
        </authorList>
    </citation>
    <scope>NUCLEOTIDE SEQUENCE [LARGE SCALE GENOMIC DNA]</scope>
    <source>
        <strain evidence="8 9">ATCC 12442</strain>
    </source>
</reference>
<evidence type="ECO:0000256" key="7">
    <source>
        <dbReference type="SAM" id="Phobius"/>
    </source>
</evidence>
<accession>A0A1Y1VXZ4</accession>
<comment type="caution">
    <text evidence="8">The sequence shown here is derived from an EMBL/GenBank/DDBJ whole genome shotgun (WGS) entry which is preliminary data.</text>
</comment>
<dbReference type="GO" id="GO:0005886">
    <property type="term" value="C:plasma membrane"/>
    <property type="evidence" value="ECO:0007669"/>
    <property type="project" value="TreeGrafter"/>
</dbReference>
<dbReference type="GeneID" id="63807311"/>
<dbReference type="PANTHER" id="PTHR43829:SF9">
    <property type="entry name" value="AQUAPORIN-9"/>
    <property type="match status" value="1"/>
</dbReference>
<dbReference type="Gene3D" id="1.20.1080.10">
    <property type="entry name" value="Glycerol uptake facilitator protein"/>
    <property type="match status" value="1"/>
</dbReference>
<evidence type="ECO:0000313" key="9">
    <source>
        <dbReference type="Proteomes" id="UP000193922"/>
    </source>
</evidence>
<proteinExistence type="inferred from homology"/>
<dbReference type="GO" id="GO:0015254">
    <property type="term" value="F:glycerol channel activity"/>
    <property type="evidence" value="ECO:0007669"/>
    <property type="project" value="TreeGrafter"/>
</dbReference>
<dbReference type="PANTHER" id="PTHR43829">
    <property type="entry name" value="AQUAPORIN OR AQUAGLYCEROPORIN RELATED"/>
    <property type="match status" value="1"/>
</dbReference>
<evidence type="ECO:0000256" key="1">
    <source>
        <dbReference type="ARBA" id="ARBA00004141"/>
    </source>
</evidence>
<feature type="transmembrane region" description="Helical" evidence="7">
    <location>
        <begin position="82"/>
        <end position="104"/>
    </location>
</feature>
<dbReference type="EMBL" id="MCFD01000017">
    <property type="protein sequence ID" value="ORX66152.1"/>
    <property type="molecule type" value="Genomic_DNA"/>
</dbReference>
<dbReference type="AlphaFoldDB" id="A0A1Y1VXZ4"/>
<dbReference type="InterPro" id="IPR050363">
    <property type="entry name" value="MIP/Aquaporin"/>
</dbReference>
<comment type="subcellular location">
    <subcellularLocation>
        <location evidence="1">Membrane</location>
        <topology evidence="1">Multi-pass membrane protein</topology>
    </subcellularLocation>
</comment>
<keyword evidence="5 7" id="KW-1133">Transmembrane helix</keyword>
<dbReference type="RefSeq" id="XP_040740179.1">
    <property type="nucleotide sequence ID" value="XM_040890663.1"/>
</dbReference>
<keyword evidence="9" id="KW-1185">Reference proteome</keyword>
<evidence type="ECO:0008006" key="10">
    <source>
        <dbReference type="Google" id="ProtNLM"/>
    </source>
</evidence>
<dbReference type="GO" id="GO:0015250">
    <property type="term" value="F:water channel activity"/>
    <property type="evidence" value="ECO:0007669"/>
    <property type="project" value="TreeGrafter"/>
</dbReference>
<gene>
    <name evidence="8" type="ORF">DL89DRAFT_295652</name>
</gene>
<keyword evidence="3" id="KW-0813">Transport</keyword>
<feature type="transmembrane region" description="Helical" evidence="7">
    <location>
        <begin position="49"/>
        <end position="70"/>
    </location>
</feature>
<keyword evidence="4 7" id="KW-0812">Transmembrane</keyword>
<dbReference type="InterPro" id="IPR023271">
    <property type="entry name" value="Aquaporin-like"/>
</dbReference>
<evidence type="ECO:0000256" key="6">
    <source>
        <dbReference type="ARBA" id="ARBA00023136"/>
    </source>
</evidence>
<dbReference type="STRING" id="61395.A0A1Y1VXZ4"/>
<evidence type="ECO:0000256" key="4">
    <source>
        <dbReference type="ARBA" id="ARBA00022692"/>
    </source>
</evidence>
<comment type="similarity">
    <text evidence="2">Belongs to the MIP/aquaporin (TC 1.A.8) family.</text>
</comment>
<evidence type="ECO:0000256" key="3">
    <source>
        <dbReference type="ARBA" id="ARBA00022448"/>
    </source>
</evidence>
<evidence type="ECO:0000313" key="8">
    <source>
        <dbReference type="EMBL" id="ORX66152.1"/>
    </source>
</evidence>
<dbReference type="SUPFAM" id="SSF81338">
    <property type="entry name" value="Aquaporin-like"/>
    <property type="match status" value="1"/>
</dbReference>
<dbReference type="PRINTS" id="PR00783">
    <property type="entry name" value="MINTRINSICP"/>
</dbReference>
<evidence type="ECO:0000256" key="2">
    <source>
        <dbReference type="ARBA" id="ARBA00006175"/>
    </source>
</evidence>